<dbReference type="NCBIfam" id="NF005929">
    <property type="entry name" value="PRK07946.1"/>
    <property type="match status" value="1"/>
</dbReference>
<keyword evidence="6 8" id="KW-0472">Membrane</keyword>
<dbReference type="OrthoDB" id="9799219at2"/>
<evidence type="ECO:0000256" key="6">
    <source>
        <dbReference type="ARBA" id="ARBA00023136"/>
    </source>
</evidence>
<name>A0A371PC90_9ACTN</name>
<dbReference type="GO" id="GO:0005886">
    <property type="term" value="C:plasma membrane"/>
    <property type="evidence" value="ECO:0007669"/>
    <property type="project" value="UniProtKB-SubCell"/>
</dbReference>
<dbReference type="RefSeq" id="WP_119703679.1">
    <property type="nucleotide sequence ID" value="NZ_JBHSOI010000001.1"/>
</dbReference>
<protein>
    <submittedName>
        <fullName evidence="9">Na(+)/H(+) antiporter subunit C</fullName>
    </submittedName>
</protein>
<dbReference type="Pfam" id="PF00420">
    <property type="entry name" value="Oxidored_q2"/>
    <property type="match status" value="1"/>
</dbReference>
<feature type="transmembrane region" description="Helical" evidence="8">
    <location>
        <begin position="6"/>
        <end position="23"/>
    </location>
</feature>
<evidence type="ECO:0000313" key="9">
    <source>
        <dbReference type="EMBL" id="REK73569.1"/>
    </source>
</evidence>
<keyword evidence="5 8" id="KW-1133">Transmembrane helix</keyword>
<dbReference type="InterPro" id="IPR050601">
    <property type="entry name" value="CPA3_antiporter_subunitC"/>
</dbReference>
<keyword evidence="4 8" id="KW-0812">Transmembrane</keyword>
<dbReference type="EMBL" id="QUBR01000001">
    <property type="protein sequence ID" value="REK73569.1"/>
    <property type="molecule type" value="Genomic_DNA"/>
</dbReference>
<gene>
    <name evidence="9" type="ORF">DX116_08505</name>
</gene>
<feature type="transmembrane region" description="Helical" evidence="8">
    <location>
        <begin position="30"/>
        <end position="52"/>
    </location>
</feature>
<dbReference type="InterPro" id="IPR039428">
    <property type="entry name" value="NUOK/Mnh_C1-like"/>
</dbReference>
<evidence type="ECO:0000256" key="4">
    <source>
        <dbReference type="ARBA" id="ARBA00022692"/>
    </source>
</evidence>
<dbReference type="PANTHER" id="PTHR34583:SF2">
    <property type="entry name" value="ANTIPORTER SUBUNIT MNHC2-RELATED"/>
    <property type="match status" value="1"/>
</dbReference>
<sequence>MTPNLPLVILVGVMVAAGVTLVLERSLTRILIGFVLIGNGVSVLFLVVSGPAGTAPIVGLSDEPMSDPLPQAMVLTAIVITLGVTAFGLALAYRAWQLTGHDDVQDDVEDDLIRRRAEQDETSVTFDEADAALPDEEGSDAPIEHREVHEVPATTVPEALDADHEDELP</sequence>
<evidence type="ECO:0000313" key="10">
    <source>
        <dbReference type="Proteomes" id="UP000265581"/>
    </source>
</evidence>
<evidence type="ECO:0000256" key="2">
    <source>
        <dbReference type="ARBA" id="ARBA00010388"/>
    </source>
</evidence>
<dbReference type="Proteomes" id="UP000265581">
    <property type="component" value="Unassembled WGS sequence"/>
</dbReference>
<keyword evidence="10" id="KW-1185">Reference proteome</keyword>
<dbReference type="AlphaFoldDB" id="A0A371PC90"/>
<organism evidence="9 10">
    <name type="scientific">Aeromicrobium endophyticum</name>
    <dbReference type="NCBI Taxonomy" id="2292704"/>
    <lineage>
        <taxon>Bacteria</taxon>
        <taxon>Bacillati</taxon>
        <taxon>Actinomycetota</taxon>
        <taxon>Actinomycetes</taxon>
        <taxon>Propionibacteriales</taxon>
        <taxon>Nocardioidaceae</taxon>
        <taxon>Aeromicrobium</taxon>
    </lineage>
</organism>
<feature type="transmembrane region" description="Helical" evidence="8">
    <location>
        <begin position="72"/>
        <end position="93"/>
    </location>
</feature>
<dbReference type="PANTHER" id="PTHR34583">
    <property type="entry name" value="ANTIPORTER SUBUNIT MNHC2-RELATED"/>
    <property type="match status" value="1"/>
</dbReference>
<evidence type="ECO:0000256" key="3">
    <source>
        <dbReference type="ARBA" id="ARBA00022475"/>
    </source>
</evidence>
<comment type="subcellular location">
    <subcellularLocation>
        <location evidence="1">Cell membrane</location>
        <topology evidence="1">Multi-pass membrane protein</topology>
    </subcellularLocation>
</comment>
<evidence type="ECO:0000256" key="5">
    <source>
        <dbReference type="ARBA" id="ARBA00022989"/>
    </source>
</evidence>
<comment type="caution">
    <text evidence="9">The sequence shown here is derived from an EMBL/GenBank/DDBJ whole genome shotgun (WGS) entry which is preliminary data.</text>
</comment>
<accession>A0A371PC90</accession>
<evidence type="ECO:0000256" key="7">
    <source>
        <dbReference type="SAM" id="MobiDB-lite"/>
    </source>
</evidence>
<proteinExistence type="inferred from homology"/>
<evidence type="ECO:0000256" key="8">
    <source>
        <dbReference type="SAM" id="Phobius"/>
    </source>
</evidence>
<evidence type="ECO:0000256" key="1">
    <source>
        <dbReference type="ARBA" id="ARBA00004651"/>
    </source>
</evidence>
<comment type="similarity">
    <text evidence="2">Belongs to the CPA3 antiporters (TC 2.A.63) subunit C family.</text>
</comment>
<dbReference type="Gene3D" id="1.10.287.3510">
    <property type="match status" value="1"/>
</dbReference>
<reference evidence="9 10" key="1">
    <citation type="submission" date="2018-08" db="EMBL/GenBank/DDBJ databases">
        <title>Aeromicrobium sp. M2KJ-4, whole genome shotgun sequence.</title>
        <authorList>
            <person name="Tuo L."/>
        </authorList>
    </citation>
    <scope>NUCLEOTIDE SEQUENCE [LARGE SCALE GENOMIC DNA]</scope>
    <source>
        <strain evidence="9 10">M2KJ-4</strain>
    </source>
</reference>
<feature type="compositionally biased region" description="Acidic residues" evidence="7">
    <location>
        <begin position="127"/>
        <end position="139"/>
    </location>
</feature>
<feature type="region of interest" description="Disordered" evidence="7">
    <location>
        <begin position="119"/>
        <end position="169"/>
    </location>
</feature>
<keyword evidence="3" id="KW-1003">Cell membrane</keyword>